<organism evidence="7 8">
    <name type="scientific">Brevundimonas vancanneytii</name>
    <dbReference type="NCBI Taxonomy" id="1325724"/>
    <lineage>
        <taxon>Bacteria</taxon>
        <taxon>Pseudomonadati</taxon>
        <taxon>Pseudomonadota</taxon>
        <taxon>Alphaproteobacteria</taxon>
        <taxon>Caulobacterales</taxon>
        <taxon>Caulobacteraceae</taxon>
        <taxon>Brevundimonas</taxon>
    </lineage>
</organism>
<accession>A0A4P1KEC8</accession>
<evidence type="ECO:0000256" key="1">
    <source>
        <dbReference type="ARBA" id="ARBA00004370"/>
    </source>
</evidence>
<dbReference type="AlphaFoldDB" id="A0A4P1KEC8"/>
<evidence type="ECO:0000313" key="7">
    <source>
        <dbReference type="EMBL" id="VTO17746.1"/>
    </source>
</evidence>
<comment type="subcellular location">
    <subcellularLocation>
        <location evidence="1">Membrane</location>
    </subcellularLocation>
</comment>
<dbReference type="InterPro" id="IPR025423">
    <property type="entry name" value="TMEM205-like"/>
</dbReference>
<feature type="transmembrane region" description="Helical" evidence="5">
    <location>
        <begin position="12"/>
        <end position="34"/>
    </location>
</feature>
<evidence type="ECO:0000256" key="5">
    <source>
        <dbReference type="SAM" id="Phobius"/>
    </source>
</evidence>
<feature type="transmembrane region" description="Helical" evidence="5">
    <location>
        <begin position="86"/>
        <end position="108"/>
    </location>
</feature>
<keyword evidence="3 5" id="KW-1133">Transmembrane helix</keyword>
<sequence length="168" mass="18301">MSSFRPERQGGLVGLAFVSALWLGMVIGVSFLATPIKFHAASLTLAVALDVGRVTFGLFSRVEWGLFALLLAIAGTTARARSRRDLWIGVVLLLGVLMLQSLWLLPVMNERVARIIVSEAMPRTPHHLLYIALETTKAAVLAAMSIRALLKFVRGPRGPTKLIQIKSS</sequence>
<dbReference type="KEGG" id="bvy:NCTC9239_02534"/>
<evidence type="ECO:0000256" key="4">
    <source>
        <dbReference type="ARBA" id="ARBA00023136"/>
    </source>
</evidence>
<feature type="transmembrane region" description="Helical" evidence="5">
    <location>
        <begin position="54"/>
        <end position="74"/>
    </location>
</feature>
<gene>
    <name evidence="7" type="ORF">NCTC9239_02534</name>
</gene>
<protein>
    <recommendedName>
        <fullName evidence="6">TMEM205-like domain-containing protein</fullName>
    </recommendedName>
</protein>
<keyword evidence="4 5" id="KW-0472">Membrane</keyword>
<evidence type="ECO:0000256" key="3">
    <source>
        <dbReference type="ARBA" id="ARBA00022989"/>
    </source>
</evidence>
<feature type="domain" description="TMEM205-like" evidence="6">
    <location>
        <begin position="19"/>
        <end position="110"/>
    </location>
</feature>
<evidence type="ECO:0000259" key="6">
    <source>
        <dbReference type="Pfam" id="PF13664"/>
    </source>
</evidence>
<feature type="transmembrane region" description="Helical" evidence="5">
    <location>
        <begin position="128"/>
        <end position="150"/>
    </location>
</feature>
<evidence type="ECO:0000313" key="8">
    <source>
        <dbReference type="Proteomes" id="UP000309952"/>
    </source>
</evidence>
<keyword evidence="2 5" id="KW-0812">Transmembrane</keyword>
<reference evidence="7 8" key="1">
    <citation type="submission" date="2019-04" db="EMBL/GenBank/DDBJ databases">
        <authorList>
            <consortium name="Pathogen Informatics"/>
        </authorList>
    </citation>
    <scope>NUCLEOTIDE SEQUENCE [LARGE SCALE GENOMIC DNA]</scope>
    <source>
        <strain evidence="7 8">NCTC9239</strain>
    </source>
</reference>
<dbReference type="RefSeq" id="WP_138141810.1">
    <property type="nucleotide sequence ID" value="NZ_LR588407.1"/>
</dbReference>
<dbReference type="Pfam" id="PF13664">
    <property type="entry name" value="DUF4149"/>
    <property type="match status" value="1"/>
</dbReference>
<proteinExistence type="predicted"/>
<evidence type="ECO:0000256" key="2">
    <source>
        <dbReference type="ARBA" id="ARBA00022692"/>
    </source>
</evidence>
<dbReference type="GO" id="GO:0016020">
    <property type="term" value="C:membrane"/>
    <property type="evidence" value="ECO:0007669"/>
    <property type="project" value="UniProtKB-SubCell"/>
</dbReference>
<name>A0A4P1KEC8_9CAUL</name>
<keyword evidence="8" id="KW-1185">Reference proteome</keyword>
<dbReference type="EMBL" id="LR588407">
    <property type="protein sequence ID" value="VTO17746.1"/>
    <property type="molecule type" value="Genomic_DNA"/>
</dbReference>
<dbReference type="Proteomes" id="UP000309952">
    <property type="component" value="Chromosome"/>
</dbReference>